<protein>
    <submittedName>
        <fullName evidence="2">Uncharacterized protein</fullName>
    </submittedName>
</protein>
<feature type="transmembrane region" description="Helical" evidence="1">
    <location>
        <begin position="37"/>
        <end position="56"/>
    </location>
</feature>
<evidence type="ECO:0000313" key="3">
    <source>
        <dbReference type="Proteomes" id="UP000076609"/>
    </source>
</evidence>
<dbReference type="RefSeq" id="WP_066694403.1">
    <property type="nucleotide sequence ID" value="NZ_CP117025.1"/>
</dbReference>
<dbReference type="EMBL" id="LQQO01000063">
    <property type="protein sequence ID" value="KZE08573.1"/>
    <property type="molecule type" value="Genomic_DNA"/>
</dbReference>
<name>A0ABR5Y7N9_9SPHN</name>
<organism evidence="2 3">
    <name type="scientific">Sphingomonas hankookensis</name>
    <dbReference type="NCBI Taxonomy" id="563996"/>
    <lineage>
        <taxon>Bacteria</taxon>
        <taxon>Pseudomonadati</taxon>
        <taxon>Pseudomonadota</taxon>
        <taxon>Alphaproteobacteria</taxon>
        <taxon>Sphingomonadales</taxon>
        <taxon>Sphingomonadaceae</taxon>
        <taxon>Sphingomonas</taxon>
    </lineage>
</organism>
<keyword evidence="3" id="KW-1185">Reference proteome</keyword>
<evidence type="ECO:0000256" key="1">
    <source>
        <dbReference type="SAM" id="Phobius"/>
    </source>
</evidence>
<keyword evidence="1" id="KW-0812">Transmembrane</keyword>
<sequence length="72" mass="7988">MRARLLTEIVHVVAGVAAAWAIGSLSAWSYPLGRRDIWTVTWVAMAIVIVLGIRQVRRAMAEERAKGLSDDR</sequence>
<reference evidence="3" key="1">
    <citation type="submission" date="2016-01" db="EMBL/GenBank/DDBJ databases">
        <title>Draft genome of Chromobacterium sp. F49.</title>
        <authorList>
            <person name="Hong K.W."/>
        </authorList>
    </citation>
    <scope>NUCLEOTIDE SEQUENCE [LARGE SCALE GENOMIC DNA]</scope>
    <source>
        <strain evidence="3">CN3</strain>
    </source>
</reference>
<evidence type="ECO:0000313" key="2">
    <source>
        <dbReference type="EMBL" id="KZE08573.1"/>
    </source>
</evidence>
<keyword evidence="1" id="KW-1133">Transmembrane helix</keyword>
<dbReference type="Proteomes" id="UP000076609">
    <property type="component" value="Unassembled WGS sequence"/>
</dbReference>
<comment type="caution">
    <text evidence="2">The sequence shown here is derived from an EMBL/GenBank/DDBJ whole genome shotgun (WGS) entry which is preliminary data.</text>
</comment>
<proteinExistence type="predicted"/>
<gene>
    <name evidence="2" type="ORF">AVT10_08430</name>
</gene>
<feature type="transmembrane region" description="Helical" evidence="1">
    <location>
        <begin position="12"/>
        <end position="31"/>
    </location>
</feature>
<keyword evidence="1" id="KW-0472">Membrane</keyword>
<accession>A0ABR5Y7N9</accession>